<dbReference type="EMBL" id="JANJYI010000008">
    <property type="protein sequence ID" value="KAK2638655.1"/>
    <property type="molecule type" value="Genomic_DNA"/>
</dbReference>
<dbReference type="GO" id="GO:0004523">
    <property type="term" value="F:RNA-DNA hybrid ribonuclease activity"/>
    <property type="evidence" value="ECO:0007669"/>
    <property type="project" value="InterPro"/>
</dbReference>
<feature type="domain" description="RNase H type-1" evidence="1">
    <location>
        <begin position="41"/>
        <end position="184"/>
    </location>
</feature>
<dbReference type="PROSITE" id="PS50879">
    <property type="entry name" value="RNASE_H_1"/>
    <property type="match status" value="1"/>
</dbReference>
<protein>
    <recommendedName>
        <fullName evidence="1">RNase H type-1 domain-containing protein</fullName>
    </recommendedName>
</protein>
<gene>
    <name evidence="2" type="ORF">Ddye_026450</name>
</gene>
<dbReference type="AlphaFoldDB" id="A0AAD9WQJ7"/>
<dbReference type="InterPro" id="IPR044730">
    <property type="entry name" value="RNase_H-like_dom_plant"/>
</dbReference>
<accession>A0AAD9WQJ7</accession>
<dbReference type="PANTHER" id="PTHR33033:SF118">
    <property type="entry name" value="OS02G0175302 PROTEIN"/>
    <property type="match status" value="1"/>
</dbReference>
<dbReference type="InterPro" id="IPR036397">
    <property type="entry name" value="RNaseH_sf"/>
</dbReference>
<proteinExistence type="predicted"/>
<comment type="caution">
    <text evidence="2">The sequence shown here is derived from an EMBL/GenBank/DDBJ whole genome shotgun (WGS) entry which is preliminary data.</text>
</comment>
<dbReference type="InterPro" id="IPR012337">
    <property type="entry name" value="RNaseH-like_sf"/>
</dbReference>
<dbReference type="GO" id="GO:0003676">
    <property type="term" value="F:nucleic acid binding"/>
    <property type="evidence" value="ECO:0007669"/>
    <property type="project" value="InterPro"/>
</dbReference>
<name>A0AAD9WQJ7_9ROSI</name>
<organism evidence="2 3">
    <name type="scientific">Dipteronia dyeriana</name>
    <dbReference type="NCBI Taxonomy" id="168575"/>
    <lineage>
        <taxon>Eukaryota</taxon>
        <taxon>Viridiplantae</taxon>
        <taxon>Streptophyta</taxon>
        <taxon>Embryophyta</taxon>
        <taxon>Tracheophyta</taxon>
        <taxon>Spermatophyta</taxon>
        <taxon>Magnoliopsida</taxon>
        <taxon>eudicotyledons</taxon>
        <taxon>Gunneridae</taxon>
        <taxon>Pentapetalae</taxon>
        <taxon>rosids</taxon>
        <taxon>malvids</taxon>
        <taxon>Sapindales</taxon>
        <taxon>Sapindaceae</taxon>
        <taxon>Hippocastanoideae</taxon>
        <taxon>Acereae</taxon>
        <taxon>Dipteronia</taxon>
    </lineage>
</organism>
<dbReference type="SUPFAM" id="SSF53098">
    <property type="entry name" value="Ribonuclease H-like"/>
    <property type="match status" value="1"/>
</dbReference>
<reference evidence="2" key="1">
    <citation type="journal article" date="2023" name="Plant J.">
        <title>Genome sequences and population genomics provide insights into the demographic history, inbreeding, and mutation load of two 'living fossil' tree species of Dipteronia.</title>
        <authorList>
            <person name="Feng Y."/>
            <person name="Comes H.P."/>
            <person name="Chen J."/>
            <person name="Zhu S."/>
            <person name="Lu R."/>
            <person name="Zhang X."/>
            <person name="Li P."/>
            <person name="Qiu J."/>
            <person name="Olsen K.M."/>
            <person name="Qiu Y."/>
        </authorList>
    </citation>
    <scope>NUCLEOTIDE SEQUENCE</scope>
    <source>
        <strain evidence="2">KIB01</strain>
    </source>
</reference>
<evidence type="ECO:0000313" key="2">
    <source>
        <dbReference type="EMBL" id="KAK2638655.1"/>
    </source>
</evidence>
<dbReference type="Pfam" id="PF13456">
    <property type="entry name" value="RVT_3"/>
    <property type="match status" value="1"/>
</dbReference>
<dbReference type="CDD" id="cd06222">
    <property type="entry name" value="RNase_H_like"/>
    <property type="match status" value="1"/>
</dbReference>
<dbReference type="Proteomes" id="UP001280121">
    <property type="component" value="Unassembled WGS sequence"/>
</dbReference>
<sequence>MVTQTKHNVEVMHIEIFAYPHKSKDMQYNIIIRQHFFPVMSNESLKFNVDGSLRGNPGPAGIGEVLRDSRGKIICLFSLYKGIFDSNLMELLAIKKACCLCVMNPLLASISIETVSDSKVVVSWINDEGIGCLAHVKDVYDCREFMRIHGGISVFFNSRSSNSFADFLAKKVSSQSGNMVQWSD</sequence>
<keyword evidence="3" id="KW-1185">Reference proteome</keyword>
<dbReference type="InterPro" id="IPR002156">
    <property type="entry name" value="RNaseH_domain"/>
</dbReference>
<dbReference type="PANTHER" id="PTHR33033">
    <property type="entry name" value="POLYNUCLEOTIDYL TRANSFERASE, RIBONUCLEASE H-LIKE SUPERFAMILY PROTEIN-RELATED"/>
    <property type="match status" value="1"/>
</dbReference>
<dbReference type="Gene3D" id="3.30.420.10">
    <property type="entry name" value="Ribonuclease H-like superfamily/Ribonuclease H"/>
    <property type="match status" value="1"/>
</dbReference>
<evidence type="ECO:0000259" key="1">
    <source>
        <dbReference type="PROSITE" id="PS50879"/>
    </source>
</evidence>
<evidence type="ECO:0000313" key="3">
    <source>
        <dbReference type="Proteomes" id="UP001280121"/>
    </source>
</evidence>